<dbReference type="InterPro" id="IPR021838">
    <property type="entry name" value="DUF3431"/>
</dbReference>
<dbReference type="PANTHER" id="PTHR37490">
    <property type="entry name" value="EXPRESSED PROTEIN"/>
    <property type="match status" value="1"/>
</dbReference>
<protein>
    <submittedName>
        <fullName evidence="2">Uncharacterized protein</fullName>
    </submittedName>
</protein>
<evidence type="ECO:0000256" key="1">
    <source>
        <dbReference type="SAM" id="MobiDB-lite"/>
    </source>
</evidence>
<dbReference type="Proteomes" id="UP000701801">
    <property type="component" value="Unassembled WGS sequence"/>
</dbReference>
<name>A0A9N9LR79_9HELO</name>
<feature type="region of interest" description="Disordered" evidence="1">
    <location>
        <begin position="322"/>
        <end position="348"/>
    </location>
</feature>
<dbReference type="AlphaFoldDB" id="A0A9N9LR79"/>
<evidence type="ECO:0000313" key="2">
    <source>
        <dbReference type="EMBL" id="CAG8978378.1"/>
    </source>
</evidence>
<gene>
    <name evidence="2" type="ORF">HYALB_00010397</name>
</gene>
<dbReference type="EMBL" id="CAJVRM010000254">
    <property type="protein sequence ID" value="CAG8978378.1"/>
    <property type="molecule type" value="Genomic_DNA"/>
</dbReference>
<accession>A0A9N9LR79</accession>
<dbReference type="OrthoDB" id="426718at2759"/>
<comment type="caution">
    <text evidence="2">The sequence shown here is derived from an EMBL/GenBank/DDBJ whole genome shotgun (WGS) entry which is preliminary data.</text>
</comment>
<sequence length="348" mass="39682">MIKSSPLAWAMHRRQRVNVLLGLIGFIAVCHYTLSLFSTNSYPQNRNLSMVTNTPEKSAGFSHKGQRPTKALVVASMSSDDTSWIQDNIRGWQINRYIGDSEVSHPRVPKNKGREAMVYLSYMIDYYDTLPDVMVFMHSQRYQWHNDDPLYDGVPVLQNLQIPFVLSQGYVNLRCVWILGCPAELQLDPEFINSPEQASQTTQLEYGKAFGEIFPNETLPMVVGVSCCGQFALTREKIRSRSREDYIHWRQWLLETPLDDAISGRVFEYSWHIIFGKEAVHCPNAKECYCNVFGLCNLECGEEGTCGNRWILPPSSTLPQGWPARGWNGESQDEETLARLRNSSISPT</sequence>
<organism evidence="2 3">
    <name type="scientific">Hymenoscyphus albidus</name>
    <dbReference type="NCBI Taxonomy" id="595503"/>
    <lineage>
        <taxon>Eukaryota</taxon>
        <taxon>Fungi</taxon>
        <taxon>Dikarya</taxon>
        <taxon>Ascomycota</taxon>
        <taxon>Pezizomycotina</taxon>
        <taxon>Leotiomycetes</taxon>
        <taxon>Helotiales</taxon>
        <taxon>Helotiaceae</taxon>
        <taxon>Hymenoscyphus</taxon>
    </lineage>
</organism>
<keyword evidence="3" id="KW-1185">Reference proteome</keyword>
<evidence type="ECO:0000313" key="3">
    <source>
        <dbReference type="Proteomes" id="UP000701801"/>
    </source>
</evidence>
<proteinExistence type="predicted"/>
<dbReference type="PANTHER" id="PTHR37490:SF3">
    <property type="entry name" value="DUF3431 DOMAIN CONTAINING PROTEIN"/>
    <property type="match status" value="1"/>
</dbReference>
<reference evidence="2" key="1">
    <citation type="submission" date="2021-07" db="EMBL/GenBank/DDBJ databases">
        <authorList>
            <person name="Durling M."/>
        </authorList>
    </citation>
    <scope>NUCLEOTIDE SEQUENCE</scope>
</reference>
<dbReference type="Pfam" id="PF11913">
    <property type="entry name" value="DUF3431"/>
    <property type="match status" value="1"/>
</dbReference>